<evidence type="ECO:0000313" key="2">
    <source>
        <dbReference type="EMBL" id="ORW31136.1"/>
    </source>
</evidence>
<sequence>MDRDDTVIAANSGEALEVFGPVVQFMTPPDDDQFCVMRAVIPPGVVVPLHSHADFEDFYILAGSHQVLVEGGGGLEWRDARSGDYVRVPGDVQHAHRNVAAEPAVDLIITTARMGRFFREVGRPVGSPPPTPQEVARFVEVAGRYGYRLATPDENAAVGIDLPMFSG</sequence>
<feature type="domain" description="Cupin type-2" evidence="1">
    <location>
        <begin position="39"/>
        <end position="105"/>
    </location>
</feature>
<evidence type="ECO:0000313" key="3">
    <source>
        <dbReference type="Proteomes" id="UP000193801"/>
    </source>
</evidence>
<dbReference type="PANTHER" id="PTHR36440">
    <property type="entry name" value="PUTATIVE (AFU_ORTHOLOGUE AFUA_8G07350)-RELATED"/>
    <property type="match status" value="1"/>
</dbReference>
<dbReference type="EMBL" id="LQPK01000014">
    <property type="protein sequence ID" value="ORW31136.1"/>
    <property type="molecule type" value="Genomic_DNA"/>
</dbReference>
<comment type="caution">
    <text evidence="2">The sequence shown here is derived from an EMBL/GenBank/DDBJ whole genome shotgun (WGS) entry which is preliminary data.</text>
</comment>
<dbReference type="InterPro" id="IPR014710">
    <property type="entry name" value="RmlC-like_jellyroll"/>
</dbReference>
<dbReference type="Gene3D" id="2.60.120.10">
    <property type="entry name" value="Jelly Rolls"/>
    <property type="match status" value="1"/>
</dbReference>
<accession>A0ABX3VMN9</accession>
<dbReference type="InterPro" id="IPR011051">
    <property type="entry name" value="RmlC_Cupin_sf"/>
</dbReference>
<protein>
    <submittedName>
        <fullName evidence="2">Cupin</fullName>
    </submittedName>
</protein>
<evidence type="ECO:0000259" key="1">
    <source>
        <dbReference type="Pfam" id="PF07883"/>
    </source>
</evidence>
<dbReference type="InterPro" id="IPR013096">
    <property type="entry name" value="Cupin_2"/>
</dbReference>
<dbReference type="InterPro" id="IPR053146">
    <property type="entry name" value="QDO-like"/>
</dbReference>
<gene>
    <name evidence="2" type="ORF">AWB91_15960</name>
</gene>
<dbReference type="Proteomes" id="UP000193801">
    <property type="component" value="Unassembled WGS sequence"/>
</dbReference>
<keyword evidence="3" id="KW-1185">Reference proteome</keyword>
<dbReference type="Pfam" id="PF07883">
    <property type="entry name" value="Cupin_2"/>
    <property type="match status" value="1"/>
</dbReference>
<proteinExistence type="predicted"/>
<organism evidence="2 3">
    <name type="scientific">Mycobacterium paraense</name>
    <dbReference type="NCBI Taxonomy" id="767916"/>
    <lineage>
        <taxon>Bacteria</taxon>
        <taxon>Bacillati</taxon>
        <taxon>Actinomycetota</taxon>
        <taxon>Actinomycetes</taxon>
        <taxon>Mycobacteriales</taxon>
        <taxon>Mycobacteriaceae</taxon>
        <taxon>Mycobacterium</taxon>
        <taxon>Mycobacterium simiae complex</taxon>
    </lineage>
</organism>
<name>A0ABX3VMN9_9MYCO</name>
<dbReference type="SUPFAM" id="SSF51182">
    <property type="entry name" value="RmlC-like cupins"/>
    <property type="match status" value="1"/>
</dbReference>
<dbReference type="PANTHER" id="PTHR36440:SF1">
    <property type="entry name" value="PUTATIVE (AFU_ORTHOLOGUE AFUA_8G07350)-RELATED"/>
    <property type="match status" value="1"/>
</dbReference>
<reference evidence="2 3" key="1">
    <citation type="journal article" date="2015" name="Emerg. Microbes Infect.">
        <title>Characterization of 17 strains belonging to the Mycobacterium simiae complex and description of Mycobacterium paraense sp. nov.</title>
        <authorList>
            <person name="Fusco da Costa A.R."/>
            <person name="Fedrizzi T."/>
            <person name="Lopes M.L."/>
            <person name="Pecorari M."/>
            <person name="Oliveira da Costa W.L."/>
            <person name="Giacobazzi E."/>
            <person name="da Costa Bahia J.R."/>
            <person name="De Sanctis V."/>
            <person name="Batista Lima K.V."/>
            <person name="Bertorelli R."/>
            <person name="Grottola A."/>
            <person name="Fabio A."/>
            <person name="Mariottini A."/>
            <person name="Ferretti P."/>
            <person name="Di Leva F."/>
            <person name="Fregni Serpini G."/>
            <person name="Tagliazucchi S."/>
            <person name="Rumpianesi F."/>
            <person name="Jousson O."/>
            <person name="Segata N."/>
            <person name="Tortoli E."/>
        </authorList>
    </citation>
    <scope>NUCLEOTIDE SEQUENCE [LARGE SCALE GENOMIC DNA]</scope>
    <source>
        <strain evidence="2 3">FI-07156</strain>
    </source>
</reference>